<dbReference type="InterPro" id="IPR013087">
    <property type="entry name" value="Znf_C2H2_type"/>
</dbReference>
<evidence type="ECO:0000259" key="9">
    <source>
        <dbReference type="PROSITE" id="PS50157"/>
    </source>
</evidence>
<comment type="caution">
    <text evidence="10">The sequence shown here is derived from an EMBL/GenBank/DDBJ whole genome shotgun (WGS) entry which is preliminary data.</text>
</comment>
<dbReference type="SMART" id="SM00355">
    <property type="entry name" value="ZnF_C2H2"/>
    <property type="match status" value="19"/>
</dbReference>
<feature type="region of interest" description="Disordered" evidence="8">
    <location>
        <begin position="1040"/>
        <end position="1125"/>
    </location>
</feature>
<dbReference type="InterPro" id="IPR036236">
    <property type="entry name" value="Znf_C2H2_sf"/>
</dbReference>
<keyword evidence="6" id="KW-0539">Nucleus</keyword>
<proteinExistence type="predicted"/>
<dbReference type="EMBL" id="JBJQND010000012">
    <property type="protein sequence ID" value="KAL3860100.1"/>
    <property type="molecule type" value="Genomic_DNA"/>
</dbReference>
<dbReference type="Proteomes" id="UP001634394">
    <property type="component" value="Unassembled WGS sequence"/>
</dbReference>
<feature type="domain" description="C2H2-type" evidence="9">
    <location>
        <begin position="1249"/>
        <end position="1276"/>
    </location>
</feature>
<dbReference type="PROSITE" id="PS50157">
    <property type="entry name" value="ZINC_FINGER_C2H2_2"/>
    <property type="match status" value="8"/>
</dbReference>
<comment type="subcellular location">
    <subcellularLocation>
        <location evidence="1">Nucleus</location>
    </subcellularLocation>
</comment>
<protein>
    <recommendedName>
        <fullName evidence="9">C2H2-type domain-containing protein</fullName>
    </recommendedName>
</protein>
<feature type="domain" description="C2H2-type" evidence="9">
    <location>
        <begin position="1477"/>
        <end position="1504"/>
    </location>
</feature>
<evidence type="ECO:0000256" key="2">
    <source>
        <dbReference type="ARBA" id="ARBA00022723"/>
    </source>
</evidence>
<dbReference type="PANTHER" id="PTHR24403:SF74">
    <property type="entry name" value="ZINC FINGER PROTEIN 507"/>
    <property type="match status" value="1"/>
</dbReference>
<feature type="domain" description="C2H2-type" evidence="9">
    <location>
        <begin position="733"/>
        <end position="760"/>
    </location>
</feature>
<reference evidence="10 11" key="1">
    <citation type="submission" date="2024-11" db="EMBL/GenBank/DDBJ databases">
        <title>Chromosome-level genome assembly of the freshwater bivalve Anodonta woodiana.</title>
        <authorList>
            <person name="Chen X."/>
        </authorList>
    </citation>
    <scope>NUCLEOTIDE SEQUENCE [LARGE SCALE GENOMIC DNA]</scope>
    <source>
        <strain evidence="10">MN2024</strain>
        <tissue evidence="10">Gills</tissue>
    </source>
</reference>
<evidence type="ECO:0000256" key="3">
    <source>
        <dbReference type="ARBA" id="ARBA00022737"/>
    </source>
</evidence>
<feature type="compositionally biased region" description="Basic and acidic residues" evidence="8">
    <location>
        <begin position="1077"/>
        <end position="1110"/>
    </location>
</feature>
<feature type="domain" description="C2H2-type" evidence="9">
    <location>
        <begin position="210"/>
        <end position="238"/>
    </location>
</feature>
<sequence>MEDSAEYETPRRKSQRILNRSEIYKISSGYTIRNKTVQRNLNQLKHDLVCNERQLMSSDSVSSIASDVCEKNSNSGTVSDRTKSLILQKLSSNQPNGSSSSDTGKVITVYTSDYSSSRTQEILSKTSANPGRQYFVVERIVDSGIQTGDSDISSNADSDDRVAGGSDQTLPLINVSVSGQKTTVSCDDGPVSNPVVEDLQISNSSSKEIYKCEECDYSSKNKHYLKQHVDLVHSSDRPYKCPFCDYAGKRSHALREHLIVHSNERPFECIHCNATFRKKGHLTNHIKLHTTHRLLKCPICKDLVSEAGDNGLDVHLRSVHNTEKVYGCDLCDYVAPNEQEIKRHIEVKHVDDLGYKCSVCNFLSKDRSHFEVHFKQHIMQLAASKSSLPKLPVAKPPAASIGQPTIIKPVWIKCSACGFTAHDAEVIREHMLNHISESADKLQQSTMTTESVKHDNPVENTSQSTISSKNNHFDLQTLLPSKVIELTSSKTPMLFKCGYCDFESTEGQSFMIHMSTHKQTKVHDSQTTASSNVLVKNIILSTNDNGQVSSVSGCKQSPSLTSLTVRTTSMLTPVGSTSVEDSDSVQMQVSSENIIPNAAQTLDKLNIIQNKYPPGSLFVSSSMAAQIVSDREALASSTLLSAKSDMSQQNHDSFQNLMSEAVLNQVETSRNKLFSENVQLSTKEDTDDTTSNQKQDKEKEKAIVYYITPVSKQNTVRNPTNVGFTHDSCAGRFRCTICGYTCEYQRTIKAHIWKHSGHKNIDYPMFQNGPLSIYEDTGLTRNDENKLEPVQNGSVVEFKVSEQRPPNQGKKGEAGETTESVAVSPIIVYEQSKISNVAPALAHLLAARAMVGMKESEIQKDESDDHLKKIVSVLPPTSQNTCKVERDGDLLPGNRLPVKVEIIPESVNLAAISKRSLISENKYSYWILASSRLNENKDGTRDCQSVQGRRLKRHSDELVQNAVLSDSGKKVKFNELSQSPLNVVVESVDTVTTGEGYTGMRSQQGSPRLGYYKSLGETVLESELSDSGVSSEVTVITTPHDEPLDKLSSSSLFLTPGSDKSGSHIKVSNSSFVDNQEGDRSLTKRERRVKSQESARLKSPDVKGEERRPSTPDGTTRKRTFSASSQESAVTLLSLLQKGPNYNPAYPVERKAQQNTLVQLREDKTVDTNSEYLEGSELTQKPKSGISSSLLAVIEQLRERSKSDIDDDGFSSVTRKGTKRRSRRNSLEIASALDIDNVEQVGVDGEMKYRCKLCHYMNDSTVLLRQHMRLHKTKQPFECSLCDFIARSSEALQDHMIQHCKVRVYQCKMCPSAFNYKSQLRAHMRAHNEQEIQCCDSCDFETKSQSALHSHVKTHYFGKQHACDICKEEFPTAFNLRVHKREKSCMKNMRCSYCEFIATGTRELKNHLRIHEAVKMCSQCDYTTNNVIQLRHHYTEAHSEPKCELCGFTAVSVRSLKSHMKRHVNDQRFVQQPLEQYKCNLCGYVCHHLPSLKSHMWRHASNENYSYEFTNEVINAAIDFDSVTEAQDTVEDDVTEFGRIIKHKLKNTCPRKSNDEPEPNAKICCWVTFRCCQCGFETINKAELNLHMRVHSDVIKFTLEVPAKPSSDQTPVSKRFCTRVSQQIREPT</sequence>
<evidence type="ECO:0000256" key="1">
    <source>
        <dbReference type="ARBA" id="ARBA00004123"/>
    </source>
</evidence>
<evidence type="ECO:0000256" key="4">
    <source>
        <dbReference type="ARBA" id="ARBA00022771"/>
    </source>
</evidence>
<dbReference type="SUPFAM" id="SSF57667">
    <property type="entry name" value="beta-beta-alpha zinc fingers"/>
    <property type="match status" value="6"/>
</dbReference>
<keyword evidence="2" id="KW-0479">Metal-binding</keyword>
<feature type="domain" description="C2H2-type" evidence="9">
    <location>
        <begin position="239"/>
        <end position="266"/>
    </location>
</feature>
<keyword evidence="4 7" id="KW-0863">Zinc-finger</keyword>
<evidence type="ECO:0000313" key="11">
    <source>
        <dbReference type="Proteomes" id="UP001634394"/>
    </source>
</evidence>
<dbReference type="FunFam" id="3.30.160.60:FF:000145">
    <property type="entry name" value="Zinc finger protein 574"/>
    <property type="match status" value="1"/>
</dbReference>
<dbReference type="GO" id="GO:0005634">
    <property type="term" value="C:nucleus"/>
    <property type="evidence" value="ECO:0007669"/>
    <property type="project" value="UniProtKB-SubCell"/>
</dbReference>
<name>A0ABD3VF45_SINWO</name>
<dbReference type="PANTHER" id="PTHR24403">
    <property type="entry name" value="ZINC FINGER PROTEIN"/>
    <property type="match status" value="1"/>
</dbReference>
<dbReference type="Gene3D" id="3.30.160.60">
    <property type="entry name" value="Classic Zinc Finger"/>
    <property type="match status" value="8"/>
</dbReference>
<keyword evidence="5" id="KW-0862">Zinc</keyword>
<feature type="region of interest" description="Disordered" evidence="8">
    <location>
        <begin position="1204"/>
        <end position="1223"/>
    </location>
</feature>
<dbReference type="Pfam" id="PF00096">
    <property type="entry name" value="zf-C2H2"/>
    <property type="match status" value="1"/>
</dbReference>
<feature type="region of interest" description="Disordered" evidence="8">
    <location>
        <begin position="146"/>
        <end position="167"/>
    </location>
</feature>
<dbReference type="GO" id="GO:0008270">
    <property type="term" value="F:zinc ion binding"/>
    <property type="evidence" value="ECO:0007669"/>
    <property type="project" value="UniProtKB-KW"/>
</dbReference>
<feature type="domain" description="C2H2-type" evidence="9">
    <location>
        <begin position="267"/>
        <end position="294"/>
    </location>
</feature>
<feature type="domain" description="C2H2-type" evidence="9">
    <location>
        <begin position="1569"/>
        <end position="1592"/>
    </location>
</feature>
<feature type="domain" description="C2H2-type" evidence="9">
    <location>
        <begin position="1305"/>
        <end position="1332"/>
    </location>
</feature>
<dbReference type="PROSITE" id="PS00028">
    <property type="entry name" value="ZINC_FINGER_C2H2_1"/>
    <property type="match status" value="4"/>
</dbReference>
<feature type="region of interest" description="Disordered" evidence="8">
    <location>
        <begin position="675"/>
        <end position="697"/>
    </location>
</feature>
<keyword evidence="3" id="KW-0677">Repeat</keyword>
<organism evidence="10 11">
    <name type="scientific">Sinanodonta woodiana</name>
    <name type="common">Chinese pond mussel</name>
    <name type="synonym">Anodonta woodiana</name>
    <dbReference type="NCBI Taxonomy" id="1069815"/>
    <lineage>
        <taxon>Eukaryota</taxon>
        <taxon>Metazoa</taxon>
        <taxon>Spiralia</taxon>
        <taxon>Lophotrochozoa</taxon>
        <taxon>Mollusca</taxon>
        <taxon>Bivalvia</taxon>
        <taxon>Autobranchia</taxon>
        <taxon>Heteroconchia</taxon>
        <taxon>Palaeoheterodonta</taxon>
        <taxon>Unionida</taxon>
        <taxon>Unionoidea</taxon>
        <taxon>Unionidae</taxon>
        <taxon>Unioninae</taxon>
        <taxon>Sinanodonta</taxon>
    </lineage>
</organism>
<accession>A0ABD3VF45</accession>
<evidence type="ECO:0000256" key="6">
    <source>
        <dbReference type="ARBA" id="ARBA00023242"/>
    </source>
</evidence>
<evidence type="ECO:0000256" key="7">
    <source>
        <dbReference type="PROSITE-ProRule" id="PRU00042"/>
    </source>
</evidence>
<evidence type="ECO:0000313" key="10">
    <source>
        <dbReference type="EMBL" id="KAL3860100.1"/>
    </source>
</evidence>
<feature type="region of interest" description="Disordered" evidence="8">
    <location>
        <begin position="448"/>
        <end position="467"/>
    </location>
</feature>
<feature type="compositionally biased region" description="Polar residues" evidence="8">
    <location>
        <begin position="458"/>
        <end position="467"/>
    </location>
</feature>
<gene>
    <name evidence="10" type="ORF">ACJMK2_010268</name>
</gene>
<evidence type="ECO:0000256" key="8">
    <source>
        <dbReference type="SAM" id="MobiDB-lite"/>
    </source>
</evidence>
<keyword evidence="11" id="KW-1185">Reference proteome</keyword>
<evidence type="ECO:0000256" key="5">
    <source>
        <dbReference type="ARBA" id="ARBA00022833"/>
    </source>
</evidence>
<dbReference type="InterPro" id="IPR050688">
    <property type="entry name" value="Zinc_finger/UBP_domain"/>
</dbReference>